<feature type="transmembrane region" description="Helical" evidence="6">
    <location>
        <begin position="183"/>
        <end position="205"/>
    </location>
</feature>
<dbReference type="STRING" id="388357.GCA_001580365_02160"/>
<sequence length="207" mass="21353">MSLAALLGPALLGLGSGLALIVAIGAQNAFVLRQGLRRQFVGTVVALCTVSDLILIAASVAGTSLLEQVAPWLMSALRWAGAAFLLGYGLLAARRALRPAGGLVAAGAAPPGRGRVALTALALTWLNPHVYVDTVLVMGSLANAQGEQLRWWFAAGAMTASALWFGALGWGATRLQRFFAAPVSWRVLDGALAVLMLVLGLELALGT</sequence>
<evidence type="ECO:0000256" key="4">
    <source>
        <dbReference type="ARBA" id="ARBA00022989"/>
    </source>
</evidence>
<dbReference type="EMBL" id="BJZS01000048">
    <property type="protein sequence ID" value="GEO95587.1"/>
    <property type="molecule type" value="Genomic_DNA"/>
</dbReference>
<keyword evidence="4 6" id="KW-1133">Transmembrane helix</keyword>
<dbReference type="InterPro" id="IPR001123">
    <property type="entry name" value="LeuE-type"/>
</dbReference>
<dbReference type="GO" id="GO:0005886">
    <property type="term" value="C:plasma membrane"/>
    <property type="evidence" value="ECO:0007669"/>
    <property type="project" value="UniProtKB-SubCell"/>
</dbReference>
<dbReference type="AlphaFoldDB" id="A0A512ID61"/>
<proteinExistence type="predicted"/>
<dbReference type="PANTHER" id="PTHR30086:SF20">
    <property type="entry name" value="ARGININE EXPORTER PROTEIN ARGO-RELATED"/>
    <property type="match status" value="1"/>
</dbReference>
<comment type="caution">
    <text evidence="7">The sequence shown here is derived from an EMBL/GenBank/DDBJ whole genome shotgun (WGS) entry which is preliminary data.</text>
</comment>
<keyword evidence="5 6" id="KW-0472">Membrane</keyword>
<gene>
    <name evidence="7" type="ORF">KTU01_17100</name>
</gene>
<accession>A0A512ID61</accession>
<evidence type="ECO:0000313" key="7">
    <source>
        <dbReference type="EMBL" id="GEO95587.1"/>
    </source>
</evidence>
<dbReference type="Pfam" id="PF01810">
    <property type="entry name" value="LysE"/>
    <property type="match status" value="1"/>
</dbReference>
<dbReference type="RefSeq" id="WP_062735754.1">
    <property type="nucleotide sequence ID" value="NZ_BJZS01000048.1"/>
</dbReference>
<evidence type="ECO:0000256" key="5">
    <source>
        <dbReference type="ARBA" id="ARBA00023136"/>
    </source>
</evidence>
<protein>
    <submittedName>
        <fullName evidence="7">Amino acid transporter</fullName>
    </submittedName>
</protein>
<dbReference type="Proteomes" id="UP000321103">
    <property type="component" value="Unassembled WGS sequence"/>
</dbReference>
<name>A0A512ID61_9MICC</name>
<feature type="transmembrane region" description="Helical" evidence="6">
    <location>
        <begin position="6"/>
        <end position="32"/>
    </location>
</feature>
<comment type="subcellular location">
    <subcellularLocation>
        <location evidence="1">Cell membrane</location>
        <topology evidence="1">Multi-pass membrane protein</topology>
    </subcellularLocation>
</comment>
<evidence type="ECO:0000256" key="3">
    <source>
        <dbReference type="ARBA" id="ARBA00022692"/>
    </source>
</evidence>
<reference evidence="7 8" key="1">
    <citation type="submission" date="2019-07" db="EMBL/GenBank/DDBJ databases">
        <title>Whole genome shotgun sequence of Kocuria turfanensis NBRC 107627.</title>
        <authorList>
            <person name="Hosoyama A."/>
            <person name="Uohara A."/>
            <person name="Ohji S."/>
            <person name="Ichikawa N."/>
        </authorList>
    </citation>
    <scope>NUCLEOTIDE SEQUENCE [LARGE SCALE GENOMIC DNA]</scope>
    <source>
        <strain evidence="7 8">NBRC 107627</strain>
    </source>
</reference>
<dbReference type="PANTHER" id="PTHR30086">
    <property type="entry name" value="ARGININE EXPORTER PROTEIN ARGO"/>
    <property type="match status" value="1"/>
</dbReference>
<evidence type="ECO:0000256" key="6">
    <source>
        <dbReference type="SAM" id="Phobius"/>
    </source>
</evidence>
<keyword evidence="3 6" id="KW-0812">Transmembrane</keyword>
<evidence type="ECO:0000256" key="1">
    <source>
        <dbReference type="ARBA" id="ARBA00004651"/>
    </source>
</evidence>
<organism evidence="7 8">
    <name type="scientific">Kocuria turfanensis</name>
    <dbReference type="NCBI Taxonomy" id="388357"/>
    <lineage>
        <taxon>Bacteria</taxon>
        <taxon>Bacillati</taxon>
        <taxon>Actinomycetota</taxon>
        <taxon>Actinomycetes</taxon>
        <taxon>Micrococcales</taxon>
        <taxon>Micrococcaceae</taxon>
        <taxon>Kocuria</taxon>
    </lineage>
</organism>
<dbReference type="GO" id="GO:0015171">
    <property type="term" value="F:amino acid transmembrane transporter activity"/>
    <property type="evidence" value="ECO:0007669"/>
    <property type="project" value="TreeGrafter"/>
</dbReference>
<evidence type="ECO:0000256" key="2">
    <source>
        <dbReference type="ARBA" id="ARBA00022475"/>
    </source>
</evidence>
<keyword evidence="8" id="KW-1185">Reference proteome</keyword>
<feature type="transmembrane region" description="Helical" evidence="6">
    <location>
        <begin position="44"/>
        <end position="66"/>
    </location>
</feature>
<keyword evidence="2" id="KW-1003">Cell membrane</keyword>
<feature type="transmembrane region" description="Helical" evidence="6">
    <location>
        <begin position="72"/>
        <end position="93"/>
    </location>
</feature>
<evidence type="ECO:0000313" key="8">
    <source>
        <dbReference type="Proteomes" id="UP000321103"/>
    </source>
</evidence>
<feature type="transmembrane region" description="Helical" evidence="6">
    <location>
        <begin position="151"/>
        <end position="171"/>
    </location>
</feature>